<proteinExistence type="predicted"/>
<dbReference type="EMBL" id="CAUOFW020003947">
    <property type="protein sequence ID" value="CAK9162796.1"/>
    <property type="molecule type" value="Genomic_DNA"/>
</dbReference>
<gene>
    <name evidence="1" type="ORF">ILEXP_LOCUS31762</name>
</gene>
<evidence type="ECO:0000313" key="2">
    <source>
        <dbReference type="Proteomes" id="UP001642360"/>
    </source>
</evidence>
<organism evidence="1 2">
    <name type="scientific">Ilex paraguariensis</name>
    <name type="common">yerba mate</name>
    <dbReference type="NCBI Taxonomy" id="185542"/>
    <lineage>
        <taxon>Eukaryota</taxon>
        <taxon>Viridiplantae</taxon>
        <taxon>Streptophyta</taxon>
        <taxon>Embryophyta</taxon>
        <taxon>Tracheophyta</taxon>
        <taxon>Spermatophyta</taxon>
        <taxon>Magnoliopsida</taxon>
        <taxon>eudicotyledons</taxon>
        <taxon>Gunneridae</taxon>
        <taxon>Pentapetalae</taxon>
        <taxon>asterids</taxon>
        <taxon>campanulids</taxon>
        <taxon>Aquifoliales</taxon>
        <taxon>Aquifoliaceae</taxon>
        <taxon>Ilex</taxon>
    </lineage>
</organism>
<dbReference type="Proteomes" id="UP001642360">
    <property type="component" value="Unassembled WGS sequence"/>
</dbReference>
<dbReference type="AlphaFoldDB" id="A0ABC8T031"/>
<keyword evidence="2" id="KW-1185">Reference proteome</keyword>
<reference evidence="1 2" key="1">
    <citation type="submission" date="2024-02" db="EMBL/GenBank/DDBJ databases">
        <authorList>
            <person name="Vignale AGUSTIN F."/>
            <person name="Sosa J E."/>
            <person name="Modenutti C."/>
        </authorList>
    </citation>
    <scope>NUCLEOTIDE SEQUENCE [LARGE SCALE GENOMIC DNA]</scope>
</reference>
<sequence length="110" mass="12406">MPSASDFIIKNKRGNNYSFGNKGNCLPPTHARGQGWGVKELPVSRQDGKGRVWKQCEVDRQCLRLKLKIPCKCLSRIPESNVGNQNFKALPEKGNGQFCNESFSRNRLVK</sequence>
<comment type="caution">
    <text evidence="1">The sequence shown here is derived from an EMBL/GenBank/DDBJ whole genome shotgun (WGS) entry which is preliminary data.</text>
</comment>
<accession>A0ABC8T031</accession>
<evidence type="ECO:0000313" key="1">
    <source>
        <dbReference type="EMBL" id="CAK9162796.1"/>
    </source>
</evidence>
<name>A0ABC8T031_9AQUA</name>
<protein>
    <submittedName>
        <fullName evidence="1">Uncharacterized protein</fullName>
    </submittedName>
</protein>